<sequence>MAALCRDVQRPLGLVPTMGALHDGHLSLTRRARADSATMAVSIFVNPTQFGAGEDFNSYPRSFERDLDLLAEQGTDLVFAPPPEEVYPDGFDTWIEPGSVTEGQEGEARPGHFKGVATVVAKLFSIVRADRAYFGQKDGQQVAVIRRMAQDLNLGVEVVTMPTIREADGLALSSRNAYLTTDQRQAAPVIYRALCAAQELWRGGEQDAGRLRAAAMAVLQAEPMLELDADSMAPVERADTSGGRRVMVAVAAKLGQPRLIDNIILGDG</sequence>
<evidence type="ECO:0000256" key="5">
    <source>
        <dbReference type="ARBA" id="ARBA00022598"/>
    </source>
</evidence>
<organism evidence="12 13">
    <name type="scientific">Geodia barretti</name>
    <name type="common">Barrett's horny sponge</name>
    <dbReference type="NCBI Taxonomy" id="519541"/>
    <lineage>
        <taxon>Eukaryota</taxon>
        <taxon>Metazoa</taxon>
        <taxon>Porifera</taxon>
        <taxon>Demospongiae</taxon>
        <taxon>Heteroscleromorpha</taxon>
        <taxon>Tetractinellida</taxon>
        <taxon>Astrophorina</taxon>
        <taxon>Geodiidae</taxon>
        <taxon>Geodia</taxon>
    </lineage>
</organism>
<evidence type="ECO:0000313" key="13">
    <source>
        <dbReference type="Proteomes" id="UP001174909"/>
    </source>
</evidence>
<evidence type="ECO:0000256" key="11">
    <source>
        <dbReference type="ARBA" id="ARBA00048258"/>
    </source>
</evidence>
<keyword evidence="13" id="KW-1185">Reference proteome</keyword>
<dbReference type="Pfam" id="PF02569">
    <property type="entry name" value="Pantoate_ligase"/>
    <property type="match status" value="1"/>
</dbReference>
<dbReference type="GO" id="GO:0015940">
    <property type="term" value="P:pantothenate biosynthetic process"/>
    <property type="evidence" value="ECO:0007669"/>
    <property type="project" value="UniProtKB-KW"/>
</dbReference>
<keyword evidence="5" id="KW-0436">Ligase</keyword>
<keyword evidence="8" id="KW-0067">ATP-binding</keyword>
<reference evidence="12" key="1">
    <citation type="submission" date="2023-03" db="EMBL/GenBank/DDBJ databases">
        <authorList>
            <person name="Steffen K."/>
            <person name="Cardenas P."/>
        </authorList>
    </citation>
    <scope>NUCLEOTIDE SEQUENCE</scope>
</reference>
<dbReference type="Gene3D" id="3.40.50.620">
    <property type="entry name" value="HUPs"/>
    <property type="match status" value="1"/>
</dbReference>
<evidence type="ECO:0000256" key="7">
    <source>
        <dbReference type="ARBA" id="ARBA00022741"/>
    </source>
</evidence>
<comment type="similarity">
    <text evidence="2">Belongs to the pantothenate synthetase family.</text>
</comment>
<keyword evidence="7" id="KW-0547">Nucleotide-binding</keyword>
<dbReference type="EMBL" id="CASHTH010002004">
    <property type="protein sequence ID" value="CAI8023361.1"/>
    <property type="molecule type" value="Genomic_DNA"/>
</dbReference>
<comment type="catalytic activity">
    <reaction evidence="11">
        <text>(R)-pantoate + beta-alanine + ATP = (R)-pantothenate + AMP + diphosphate + H(+)</text>
        <dbReference type="Rhea" id="RHEA:10912"/>
        <dbReference type="ChEBI" id="CHEBI:15378"/>
        <dbReference type="ChEBI" id="CHEBI:15980"/>
        <dbReference type="ChEBI" id="CHEBI:29032"/>
        <dbReference type="ChEBI" id="CHEBI:30616"/>
        <dbReference type="ChEBI" id="CHEBI:33019"/>
        <dbReference type="ChEBI" id="CHEBI:57966"/>
        <dbReference type="ChEBI" id="CHEBI:456215"/>
        <dbReference type="EC" id="6.3.2.1"/>
    </reaction>
</comment>
<evidence type="ECO:0000256" key="8">
    <source>
        <dbReference type="ARBA" id="ARBA00022840"/>
    </source>
</evidence>
<comment type="caution">
    <text evidence="12">The sequence shown here is derived from an EMBL/GenBank/DDBJ whole genome shotgun (WGS) entry which is preliminary data.</text>
</comment>
<evidence type="ECO:0000256" key="6">
    <source>
        <dbReference type="ARBA" id="ARBA00022655"/>
    </source>
</evidence>
<evidence type="ECO:0000256" key="10">
    <source>
        <dbReference type="ARBA" id="ARBA00032806"/>
    </source>
</evidence>
<keyword evidence="6" id="KW-0566">Pantothenate biosynthesis</keyword>
<evidence type="ECO:0000256" key="1">
    <source>
        <dbReference type="ARBA" id="ARBA00004990"/>
    </source>
</evidence>
<name>A0AA35S7K1_GEOBA</name>
<accession>A0AA35S7K1</accession>
<dbReference type="GO" id="GO:0005829">
    <property type="term" value="C:cytosol"/>
    <property type="evidence" value="ECO:0007669"/>
    <property type="project" value="TreeGrafter"/>
</dbReference>
<dbReference type="Gene3D" id="3.30.1300.10">
    <property type="entry name" value="Pantoate-beta-alanine ligase, C-terminal domain"/>
    <property type="match status" value="1"/>
</dbReference>
<dbReference type="GO" id="GO:0004592">
    <property type="term" value="F:pantoate-beta-alanine ligase activity"/>
    <property type="evidence" value="ECO:0007669"/>
    <property type="project" value="UniProtKB-EC"/>
</dbReference>
<dbReference type="InterPro" id="IPR014729">
    <property type="entry name" value="Rossmann-like_a/b/a_fold"/>
</dbReference>
<evidence type="ECO:0000256" key="3">
    <source>
        <dbReference type="ARBA" id="ARBA00012219"/>
    </source>
</evidence>
<dbReference type="EC" id="6.3.2.1" evidence="3"/>
<dbReference type="SUPFAM" id="SSF52374">
    <property type="entry name" value="Nucleotidylyl transferase"/>
    <property type="match status" value="1"/>
</dbReference>
<dbReference type="GO" id="GO:0005524">
    <property type="term" value="F:ATP binding"/>
    <property type="evidence" value="ECO:0007669"/>
    <property type="project" value="UniProtKB-KW"/>
</dbReference>
<comment type="pathway">
    <text evidence="1">Cofactor biosynthesis; (R)-pantothenate biosynthesis; (R)-pantothenate from (R)-pantoate and beta-alanine: step 1/1.</text>
</comment>
<dbReference type="HAMAP" id="MF_00158">
    <property type="entry name" value="PanC"/>
    <property type="match status" value="1"/>
</dbReference>
<dbReference type="PANTHER" id="PTHR21299">
    <property type="entry name" value="CYTIDYLATE KINASE/PANTOATE-BETA-ALANINE LIGASE"/>
    <property type="match status" value="1"/>
</dbReference>
<dbReference type="AlphaFoldDB" id="A0AA35S7K1"/>
<dbReference type="PANTHER" id="PTHR21299:SF1">
    <property type="entry name" value="PANTOATE--BETA-ALANINE LIGASE"/>
    <property type="match status" value="1"/>
</dbReference>
<dbReference type="Proteomes" id="UP001174909">
    <property type="component" value="Unassembled WGS sequence"/>
</dbReference>
<gene>
    <name evidence="12" type="ORF">GBAR_LOCUS13657</name>
</gene>
<proteinExistence type="inferred from homology"/>
<evidence type="ECO:0000256" key="2">
    <source>
        <dbReference type="ARBA" id="ARBA00009256"/>
    </source>
</evidence>
<evidence type="ECO:0000256" key="9">
    <source>
        <dbReference type="ARBA" id="ARBA00029902"/>
    </source>
</evidence>
<dbReference type="InterPro" id="IPR042176">
    <property type="entry name" value="Pantoate_ligase_C"/>
</dbReference>
<dbReference type="NCBIfam" id="TIGR00018">
    <property type="entry name" value="panC"/>
    <property type="match status" value="1"/>
</dbReference>
<evidence type="ECO:0000313" key="12">
    <source>
        <dbReference type="EMBL" id="CAI8023361.1"/>
    </source>
</evidence>
<dbReference type="InterPro" id="IPR003721">
    <property type="entry name" value="Pantoate_ligase"/>
</dbReference>
<dbReference type="CDD" id="cd00560">
    <property type="entry name" value="PanC"/>
    <property type="match status" value="1"/>
</dbReference>
<evidence type="ECO:0000256" key="4">
    <source>
        <dbReference type="ARBA" id="ARBA00015647"/>
    </source>
</evidence>
<protein>
    <recommendedName>
        <fullName evidence="4">Pantoate--beta-alanine ligase</fullName>
        <ecNumber evidence="3">6.3.2.1</ecNumber>
    </recommendedName>
    <alternativeName>
        <fullName evidence="10">Pantoate-activating enzyme</fullName>
    </alternativeName>
    <alternativeName>
        <fullName evidence="9">Pantothenate synthetase</fullName>
    </alternativeName>
</protein>